<dbReference type="KEGG" id="jeh:EJN90_04255"/>
<dbReference type="Proteomes" id="UP000273326">
    <property type="component" value="Chromosome"/>
</dbReference>
<evidence type="ECO:0000313" key="5">
    <source>
        <dbReference type="Proteomes" id="UP000273326"/>
    </source>
</evidence>
<dbReference type="RefSeq" id="WP_126109024.1">
    <property type="nucleotide sequence ID" value="NZ_CP034465.1"/>
</dbReference>
<dbReference type="Pfam" id="PF00210">
    <property type="entry name" value="Ferritin"/>
    <property type="match status" value="1"/>
</dbReference>
<dbReference type="InterPro" id="IPR009078">
    <property type="entry name" value="Ferritin-like_SF"/>
</dbReference>
<comment type="similarity">
    <text evidence="1 2">Belongs to the Dps family.</text>
</comment>
<dbReference type="Gene3D" id="1.20.1260.10">
    <property type="match status" value="1"/>
</dbReference>
<dbReference type="AlphaFoldDB" id="A0A3Q9BLE8"/>
<evidence type="ECO:0000256" key="1">
    <source>
        <dbReference type="ARBA" id="ARBA00009497"/>
    </source>
</evidence>
<proteinExistence type="inferred from homology"/>
<dbReference type="PRINTS" id="PR01346">
    <property type="entry name" value="HELNAPAPROT"/>
</dbReference>
<evidence type="ECO:0000256" key="2">
    <source>
        <dbReference type="RuleBase" id="RU003875"/>
    </source>
</evidence>
<dbReference type="InterPro" id="IPR023188">
    <property type="entry name" value="DPS_DNA-bd_CS"/>
</dbReference>
<dbReference type="PROSITE" id="PS00819">
    <property type="entry name" value="DPS_2"/>
    <property type="match status" value="1"/>
</dbReference>
<dbReference type="OrthoDB" id="9797023at2"/>
<evidence type="ECO:0000259" key="3">
    <source>
        <dbReference type="Pfam" id="PF00210"/>
    </source>
</evidence>
<dbReference type="GO" id="GO:0016722">
    <property type="term" value="F:oxidoreductase activity, acting on metal ions"/>
    <property type="evidence" value="ECO:0007669"/>
    <property type="project" value="InterPro"/>
</dbReference>
<sequence>MTTDNNRAARNPVTAKDNQKVQELVNKIVATEAVYIFKLYHRHFYVKGTHFFVLHEKFEELYTNATEVFDEIAERLLAIGGQPYSSMTQFLEHSILEDYPQNNNTPEADMVRDTISDIEAIVNLLVEGIELTGEVGDSVTEDILIGYKTEYDKQLWMLNAFLGNEMS</sequence>
<organism evidence="4 5">
    <name type="scientific">Jeotgalibaca ciconiae</name>
    <dbReference type="NCBI Taxonomy" id="2496265"/>
    <lineage>
        <taxon>Bacteria</taxon>
        <taxon>Bacillati</taxon>
        <taxon>Bacillota</taxon>
        <taxon>Bacilli</taxon>
        <taxon>Lactobacillales</taxon>
        <taxon>Carnobacteriaceae</taxon>
        <taxon>Jeotgalibaca</taxon>
    </lineage>
</organism>
<gene>
    <name evidence="4" type="ORF">EJN90_04255</name>
</gene>
<dbReference type="PROSITE" id="PS00818">
    <property type="entry name" value="DPS_1"/>
    <property type="match status" value="1"/>
</dbReference>
<dbReference type="PANTHER" id="PTHR42932">
    <property type="entry name" value="GENERAL STRESS PROTEIN 20U"/>
    <property type="match status" value="1"/>
</dbReference>
<dbReference type="PANTHER" id="PTHR42932:SF1">
    <property type="entry name" value="GENERAL STRESS PROTEIN 20U"/>
    <property type="match status" value="1"/>
</dbReference>
<reference evidence="5" key="1">
    <citation type="submission" date="2018-12" db="EMBL/GenBank/DDBJ databases">
        <title>Complete genome sequencing of Jeotgalibaca sp. H21T32.</title>
        <authorList>
            <person name="Bae J.-W."/>
            <person name="Lee S.-Y."/>
        </authorList>
    </citation>
    <scope>NUCLEOTIDE SEQUENCE [LARGE SCALE GENOMIC DNA]</scope>
    <source>
        <strain evidence="5">H21T32</strain>
    </source>
</reference>
<name>A0A3Q9BLE8_9LACT</name>
<dbReference type="GO" id="GO:0008199">
    <property type="term" value="F:ferric iron binding"/>
    <property type="evidence" value="ECO:0007669"/>
    <property type="project" value="InterPro"/>
</dbReference>
<dbReference type="InterPro" id="IPR002177">
    <property type="entry name" value="DPS_DNA-bd"/>
</dbReference>
<dbReference type="EMBL" id="CP034465">
    <property type="protein sequence ID" value="AZP03946.1"/>
    <property type="molecule type" value="Genomic_DNA"/>
</dbReference>
<feature type="domain" description="Ferritin/DPS" evidence="3">
    <location>
        <begin position="23"/>
        <end position="164"/>
    </location>
</feature>
<evidence type="ECO:0000313" key="4">
    <source>
        <dbReference type="EMBL" id="AZP03946.1"/>
    </source>
</evidence>
<dbReference type="InterPro" id="IPR012347">
    <property type="entry name" value="Ferritin-like"/>
</dbReference>
<keyword evidence="5" id="KW-1185">Reference proteome</keyword>
<protein>
    <submittedName>
        <fullName evidence="4">DNA starvation/stationary phase protection protein</fullName>
    </submittedName>
</protein>
<dbReference type="PIRSF" id="PIRSF005900">
    <property type="entry name" value="Dps"/>
    <property type="match status" value="1"/>
</dbReference>
<dbReference type="SUPFAM" id="SSF47240">
    <property type="entry name" value="Ferritin-like"/>
    <property type="match status" value="1"/>
</dbReference>
<dbReference type="CDD" id="cd01043">
    <property type="entry name" value="DPS"/>
    <property type="match status" value="1"/>
</dbReference>
<dbReference type="InterPro" id="IPR008331">
    <property type="entry name" value="Ferritin_DPS_dom"/>
</dbReference>
<accession>A0A3Q9BLE8</accession>